<protein>
    <submittedName>
        <fullName evidence="1">Phage Tail Protein X</fullName>
    </submittedName>
</protein>
<dbReference type="EMBL" id="LOMY01000015">
    <property type="protein sequence ID" value="OCQ54502.1"/>
    <property type="molecule type" value="Genomic_DNA"/>
</dbReference>
<keyword evidence="2" id="KW-1185">Reference proteome</keyword>
<gene>
    <name evidence="1" type="ORF">Ppb6_00404</name>
</gene>
<dbReference type="Proteomes" id="UP000093476">
    <property type="component" value="Unassembled WGS sequence"/>
</dbReference>
<reference evidence="1 2" key="1">
    <citation type="submission" date="2015-12" db="EMBL/GenBank/DDBJ databases">
        <title>Genome comparisons provide insights into the role of secondary metabolites in the pathogenic phase of the Photorhabdus life cycle.</title>
        <authorList>
            <person name="Tobias N.J."/>
            <person name="Mishra B."/>
            <person name="Gupta D.K."/>
            <person name="Thines M."/>
            <person name="Stinear T.P."/>
            <person name="Bode H.B."/>
        </authorList>
    </citation>
    <scope>NUCLEOTIDE SEQUENCE [LARGE SCALE GENOMIC DNA]</scope>
    <source>
        <strain evidence="1 2">PB68.1</strain>
    </source>
</reference>
<organism evidence="1 2">
    <name type="scientific">Photorhabdus australis subsp. thailandensis</name>
    <dbReference type="NCBI Taxonomy" id="2805096"/>
    <lineage>
        <taxon>Bacteria</taxon>
        <taxon>Pseudomonadati</taxon>
        <taxon>Pseudomonadota</taxon>
        <taxon>Gammaproteobacteria</taxon>
        <taxon>Enterobacterales</taxon>
        <taxon>Morganellaceae</taxon>
        <taxon>Photorhabdus</taxon>
    </lineage>
</organism>
<sequence length="80" mass="9195">MKIIAHQNDTVDALCWRHYGRTQGMTERVLEANPGLVELIFKKFPELSESEYSVILPHGTEVEMPEIMPTATKPILQLWD</sequence>
<comment type="caution">
    <text evidence="1">The sequence shown here is derived from an EMBL/GenBank/DDBJ whole genome shotgun (WGS) entry which is preliminary data.</text>
</comment>
<name>A0A1C0U997_9GAMM</name>
<dbReference type="PATRIC" id="fig|286156.4.peg.474"/>
<dbReference type="STRING" id="286156.Ppb6_00404"/>
<accession>A0A1C0U997</accession>
<dbReference type="Pfam" id="PF05489">
    <property type="entry name" value="Phage_tail_X"/>
    <property type="match status" value="1"/>
</dbReference>
<dbReference type="AlphaFoldDB" id="A0A1C0U997"/>
<dbReference type="InterPro" id="IPR008861">
    <property type="entry name" value="GpX-like"/>
</dbReference>
<evidence type="ECO:0000313" key="2">
    <source>
        <dbReference type="Proteomes" id="UP000093476"/>
    </source>
</evidence>
<dbReference type="RefSeq" id="WP_065821891.1">
    <property type="nucleotide sequence ID" value="NZ_CAWMQZ010000015.1"/>
</dbReference>
<evidence type="ECO:0000313" key="1">
    <source>
        <dbReference type="EMBL" id="OCQ54502.1"/>
    </source>
</evidence>
<proteinExistence type="predicted"/>